<accession>A0A2H0W8W2</accession>
<comment type="subcellular location">
    <subcellularLocation>
        <location evidence="1">Membrane</location>
        <topology evidence="1">Multi-pass membrane protein</topology>
    </subcellularLocation>
</comment>
<feature type="transmembrane region" description="Helical" evidence="5">
    <location>
        <begin position="235"/>
        <end position="261"/>
    </location>
</feature>
<feature type="transmembrane region" description="Helical" evidence="5">
    <location>
        <begin position="90"/>
        <end position="108"/>
    </location>
</feature>
<dbReference type="EMBL" id="PEZT01000021">
    <property type="protein sequence ID" value="PIS09057.1"/>
    <property type="molecule type" value="Genomic_DNA"/>
</dbReference>
<proteinExistence type="predicted"/>
<organism evidence="7 8">
    <name type="scientific">Candidatus Beckwithbacteria bacterium CG10_big_fil_rev_8_21_14_0_10_34_10</name>
    <dbReference type="NCBI Taxonomy" id="1974495"/>
    <lineage>
        <taxon>Bacteria</taxon>
        <taxon>Candidatus Beckwithiibacteriota</taxon>
    </lineage>
</organism>
<evidence type="ECO:0000256" key="5">
    <source>
        <dbReference type="SAM" id="Phobius"/>
    </source>
</evidence>
<dbReference type="PANTHER" id="PTHR37422">
    <property type="entry name" value="TEICHURONIC ACID BIOSYNTHESIS PROTEIN TUAE"/>
    <property type="match status" value="1"/>
</dbReference>
<keyword evidence="4 5" id="KW-0472">Membrane</keyword>
<evidence type="ECO:0000313" key="7">
    <source>
        <dbReference type="EMBL" id="PIS09057.1"/>
    </source>
</evidence>
<sequence length="412" mass="47328">MRFKLENNIKRIEKYVFYLLIFLIPSNLAKHWPQLWSYIHGILIDYLIPSLYLTDILILSLLIFWLLRLKPKIINIKPSLFLKKINFKNNWVYLLAFLLLFYSCFKALNPPVALYKLLKIFEFTFFILYIKYNPSIKKDINNITKALSFSIIFQSLLSLAQWLKQGSIFSYLFLGEQPYNLSTLGIKKISFLGQLKAPPLGTTPHPNMLAGFLVVSLSLIILFQKKSLLKKLSLLLGIIALSLTFSLPAYLAFLSFLFLIFKLKLKKFYPGLSLLFLVLLYLSFSKFSDPSSISKRLKLTEIGLKMGLSSPITGVGLNNFIPRMEEFGIIEANYRFLQPVHNIFLLILSETGLAGLILFFKALNLKKTKSLYLPLGLILFLGLFDHYFFTLQQGLLTLSLILGISLSKNSKK</sequence>
<reference evidence="8" key="1">
    <citation type="submission" date="2017-09" db="EMBL/GenBank/DDBJ databases">
        <title>Depth-based differentiation of microbial function through sediment-hosted aquifers and enrichment of novel symbionts in the deep terrestrial subsurface.</title>
        <authorList>
            <person name="Probst A.J."/>
            <person name="Ladd B."/>
            <person name="Jarett J.K."/>
            <person name="Geller-Mcgrath D.E."/>
            <person name="Sieber C.M.K."/>
            <person name="Emerson J.B."/>
            <person name="Anantharaman K."/>
            <person name="Thomas B.C."/>
            <person name="Malmstrom R."/>
            <person name="Stieglmeier M."/>
            <person name="Klingl A."/>
            <person name="Woyke T."/>
            <person name="Ryan C.M."/>
            <person name="Banfield J.F."/>
        </authorList>
    </citation>
    <scope>NUCLEOTIDE SEQUENCE [LARGE SCALE GENOMIC DNA]</scope>
</reference>
<keyword evidence="2 5" id="KW-0812">Transmembrane</keyword>
<name>A0A2H0W8W2_9BACT</name>
<dbReference type="InterPro" id="IPR051533">
    <property type="entry name" value="WaaL-like"/>
</dbReference>
<feature type="transmembrane region" description="Helical" evidence="5">
    <location>
        <begin position="267"/>
        <end position="284"/>
    </location>
</feature>
<evidence type="ECO:0000313" key="8">
    <source>
        <dbReference type="Proteomes" id="UP000230093"/>
    </source>
</evidence>
<evidence type="ECO:0000256" key="1">
    <source>
        <dbReference type="ARBA" id="ARBA00004141"/>
    </source>
</evidence>
<keyword evidence="3 5" id="KW-1133">Transmembrane helix</keyword>
<comment type="caution">
    <text evidence="7">The sequence shown here is derived from an EMBL/GenBank/DDBJ whole genome shotgun (WGS) entry which is preliminary data.</text>
</comment>
<gene>
    <name evidence="7" type="ORF">COT75_03545</name>
</gene>
<feature type="transmembrane region" description="Helical" evidence="5">
    <location>
        <begin position="371"/>
        <end position="389"/>
    </location>
</feature>
<dbReference type="AlphaFoldDB" id="A0A2H0W8W2"/>
<evidence type="ECO:0000256" key="2">
    <source>
        <dbReference type="ARBA" id="ARBA00022692"/>
    </source>
</evidence>
<feature type="transmembrane region" description="Helical" evidence="5">
    <location>
        <begin position="49"/>
        <end position="69"/>
    </location>
</feature>
<feature type="domain" description="O-antigen ligase-related" evidence="6">
    <location>
        <begin position="233"/>
        <end position="360"/>
    </location>
</feature>
<dbReference type="Pfam" id="PF04932">
    <property type="entry name" value="Wzy_C"/>
    <property type="match status" value="1"/>
</dbReference>
<evidence type="ECO:0000259" key="6">
    <source>
        <dbReference type="Pfam" id="PF04932"/>
    </source>
</evidence>
<dbReference type="GO" id="GO:0016020">
    <property type="term" value="C:membrane"/>
    <property type="evidence" value="ECO:0007669"/>
    <property type="project" value="UniProtKB-SubCell"/>
</dbReference>
<dbReference type="Proteomes" id="UP000230093">
    <property type="component" value="Unassembled WGS sequence"/>
</dbReference>
<dbReference type="PANTHER" id="PTHR37422:SF17">
    <property type="entry name" value="O-ANTIGEN LIGASE"/>
    <property type="match status" value="1"/>
</dbReference>
<feature type="transmembrane region" description="Helical" evidence="5">
    <location>
        <begin position="341"/>
        <end position="359"/>
    </location>
</feature>
<protein>
    <recommendedName>
        <fullName evidence="6">O-antigen ligase-related domain-containing protein</fullName>
    </recommendedName>
</protein>
<dbReference type="InterPro" id="IPR007016">
    <property type="entry name" value="O-antigen_ligase-rel_domated"/>
</dbReference>
<evidence type="ECO:0000256" key="3">
    <source>
        <dbReference type="ARBA" id="ARBA00022989"/>
    </source>
</evidence>
<evidence type="ECO:0000256" key="4">
    <source>
        <dbReference type="ARBA" id="ARBA00023136"/>
    </source>
</evidence>
<feature type="transmembrane region" description="Helical" evidence="5">
    <location>
        <begin position="12"/>
        <end position="29"/>
    </location>
</feature>